<keyword evidence="2" id="KW-1185">Reference proteome</keyword>
<protein>
    <submittedName>
        <fullName evidence="1">Uncharacterized protein</fullName>
    </submittedName>
</protein>
<dbReference type="Proteomes" id="UP001140949">
    <property type="component" value="Unassembled WGS sequence"/>
</dbReference>
<accession>A0AAX6GY88</accession>
<proteinExistence type="predicted"/>
<reference evidence="1" key="2">
    <citation type="submission" date="2023-04" db="EMBL/GenBank/DDBJ databases">
        <authorList>
            <person name="Bruccoleri R.E."/>
            <person name="Oakeley E.J."/>
            <person name="Faust A.-M."/>
            <person name="Dessus-Babus S."/>
            <person name="Altorfer M."/>
            <person name="Burckhardt D."/>
            <person name="Oertli M."/>
            <person name="Naumann U."/>
            <person name="Petersen F."/>
            <person name="Wong J."/>
        </authorList>
    </citation>
    <scope>NUCLEOTIDE SEQUENCE</scope>
    <source>
        <strain evidence="1">GSM-AAB239-AS_SAM_17_03QT</strain>
        <tissue evidence="1">Leaf</tissue>
    </source>
</reference>
<organism evidence="1 2">
    <name type="scientific">Iris pallida</name>
    <name type="common">Sweet iris</name>
    <dbReference type="NCBI Taxonomy" id="29817"/>
    <lineage>
        <taxon>Eukaryota</taxon>
        <taxon>Viridiplantae</taxon>
        <taxon>Streptophyta</taxon>
        <taxon>Embryophyta</taxon>
        <taxon>Tracheophyta</taxon>
        <taxon>Spermatophyta</taxon>
        <taxon>Magnoliopsida</taxon>
        <taxon>Liliopsida</taxon>
        <taxon>Asparagales</taxon>
        <taxon>Iridaceae</taxon>
        <taxon>Iridoideae</taxon>
        <taxon>Irideae</taxon>
        <taxon>Iris</taxon>
    </lineage>
</organism>
<dbReference type="EMBL" id="JANAVB010015231">
    <property type="protein sequence ID" value="KAJ6833291.1"/>
    <property type="molecule type" value="Genomic_DNA"/>
</dbReference>
<dbReference type="AlphaFoldDB" id="A0AAX6GY88"/>
<gene>
    <name evidence="1" type="ORF">M6B38_341315</name>
</gene>
<evidence type="ECO:0000313" key="2">
    <source>
        <dbReference type="Proteomes" id="UP001140949"/>
    </source>
</evidence>
<sequence>MIEMHTSKWNVFGNDSDYGRASLPPVHNNVLITPQSTCRMQVSSAGAELPSNVLRRGAISGALERYKELKHPTGHNVSEHRHESFHLVSHLARLLCFRERELERFVITA</sequence>
<evidence type="ECO:0000313" key="1">
    <source>
        <dbReference type="EMBL" id="KAJ6833291.1"/>
    </source>
</evidence>
<reference evidence="1" key="1">
    <citation type="journal article" date="2023" name="GigaByte">
        <title>Genome assembly of the bearded iris, Iris pallida Lam.</title>
        <authorList>
            <person name="Bruccoleri R.E."/>
            <person name="Oakeley E.J."/>
            <person name="Faust A.M.E."/>
            <person name="Altorfer M."/>
            <person name="Dessus-Babus S."/>
            <person name="Burckhardt D."/>
            <person name="Oertli M."/>
            <person name="Naumann U."/>
            <person name="Petersen F."/>
            <person name="Wong J."/>
        </authorList>
    </citation>
    <scope>NUCLEOTIDE SEQUENCE</scope>
    <source>
        <strain evidence="1">GSM-AAB239-AS_SAM_17_03QT</strain>
    </source>
</reference>
<comment type="caution">
    <text evidence="1">The sequence shown here is derived from an EMBL/GenBank/DDBJ whole genome shotgun (WGS) entry which is preliminary data.</text>
</comment>
<name>A0AAX6GY88_IRIPA</name>